<name>A0ABP3YNQ9_9PSEU</name>
<evidence type="ECO:0000259" key="4">
    <source>
        <dbReference type="PROSITE" id="PS01124"/>
    </source>
</evidence>
<organism evidence="5 6">
    <name type="scientific">Pseudonocardia zijingensis</name>
    <dbReference type="NCBI Taxonomy" id="153376"/>
    <lineage>
        <taxon>Bacteria</taxon>
        <taxon>Bacillati</taxon>
        <taxon>Actinomycetota</taxon>
        <taxon>Actinomycetes</taxon>
        <taxon>Pseudonocardiales</taxon>
        <taxon>Pseudonocardiaceae</taxon>
        <taxon>Pseudonocardia</taxon>
    </lineage>
</organism>
<feature type="domain" description="HTH araC/xylS-type" evidence="4">
    <location>
        <begin position="172"/>
        <end position="273"/>
    </location>
</feature>
<dbReference type="InterPro" id="IPR018060">
    <property type="entry name" value="HTH_AraC"/>
</dbReference>
<evidence type="ECO:0000313" key="6">
    <source>
        <dbReference type="Proteomes" id="UP001499967"/>
    </source>
</evidence>
<gene>
    <name evidence="5" type="ORF">GCM10009559_59560</name>
</gene>
<dbReference type="SUPFAM" id="SSF46689">
    <property type="entry name" value="Homeodomain-like"/>
    <property type="match status" value="1"/>
</dbReference>
<dbReference type="Gene3D" id="1.10.10.60">
    <property type="entry name" value="Homeodomain-like"/>
    <property type="match status" value="1"/>
</dbReference>
<dbReference type="Pfam" id="PF20240">
    <property type="entry name" value="DUF6597"/>
    <property type="match status" value="1"/>
</dbReference>
<dbReference type="InterPro" id="IPR009057">
    <property type="entry name" value="Homeodomain-like_sf"/>
</dbReference>
<keyword evidence="6" id="KW-1185">Reference proteome</keyword>
<dbReference type="InterPro" id="IPR050204">
    <property type="entry name" value="AraC_XylS_family_regulators"/>
</dbReference>
<dbReference type="Pfam" id="PF12833">
    <property type="entry name" value="HTH_18"/>
    <property type="match status" value="1"/>
</dbReference>
<dbReference type="PROSITE" id="PS01124">
    <property type="entry name" value="HTH_ARAC_FAMILY_2"/>
    <property type="match status" value="1"/>
</dbReference>
<dbReference type="Proteomes" id="UP001499967">
    <property type="component" value="Unassembled WGS sequence"/>
</dbReference>
<protein>
    <submittedName>
        <fullName evidence="5">Helix-turn-helix domain-containing protein</fullName>
    </submittedName>
</protein>
<keyword evidence="2" id="KW-0238">DNA-binding</keyword>
<dbReference type="InterPro" id="IPR046532">
    <property type="entry name" value="DUF6597"/>
</dbReference>
<keyword evidence="3" id="KW-0804">Transcription</keyword>
<dbReference type="SMART" id="SM00342">
    <property type="entry name" value="HTH_ARAC"/>
    <property type="match status" value="1"/>
</dbReference>
<proteinExistence type="predicted"/>
<dbReference type="PANTHER" id="PTHR46796:SF15">
    <property type="entry name" value="BLL1074 PROTEIN"/>
    <property type="match status" value="1"/>
</dbReference>
<evidence type="ECO:0000313" key="5">
    <source>
        <dbReference type="EMBL" id="GAA0897968.1"/>
    </source>
</evidence>
<evidence type="ECO:0000256" key="1">
    <source>
        <dbReference type="ARBA" id="ARBA00023015"/>
    </source>
</evidence>
<dbReference type="EMBL" id="BAAAHP010000187">
    <property type="protein sequence ID" value="GAA0897968.1"/>
    <property type="molecule type" value="Genomic_DNA"/>
</dbReference>
<accession>A0ABP3YNQ9</accession>
<sequence length="283" mass="31202">MTDPRIATTSEYGVLGVRAGFEAHPVDARHSLDRYPAAADLSGLVERHWVVSWQLPPGREGSVTLLPHPCVNLVLDGGRLAVAGVGRERFTYIYRGTGQVFGVKFRPGGFQPFLGRPLADITGAVLPAEQLWGPAATTLAERMAAARGVDRLVALVEGFLRERWPPPDPQVELVQRIVAALLHDRTIARVDDVSEMFGINPRALQRLFQRYVGVSPKWVLRRYRLHEAAAVLAAEQHRPWAEVAAELGYFDQSHFIRDFTAAIGLTPVAYARACRTQEAPVSA</sequence>
<evidence type="ECO:0000256" key="3">
    <source>
        <dbReference type="ARBA" id="ARBA00023163"/>
    </source>
</evidence>
<dbReference type="PANTHER" id="PTHR46796">
    <property type="entry name" value="HTH-TYPE TRANSCRIPTIONAL ACTIVATOR RHAS-RELATED"/>
    <property type="match status" value="1"/>
</dbReference>
<evidence type="ECO:0000256" key="2">
    <source>
        <dbReference type="ARBA" id="ARBA00023125"/>
    </source>
</evidence>
<dbReference type="RefSeq" id="WP_343944986.1">
    <property type="nucleotide sequence ID" value="NZ_BAAAHP010000187.1"/>
</dbReference>
<keyword evidence="1" id="KW-0805">Transcription regulation</keyword>
<reference evidence="6" key="1">
    <citation type="journal article" date="2019" name="Int. J. Syst. Evol. Microbiol.">
        <title>The Global Catalogue of Microorganisms (GCM) 10K type strain sequencing project: providing services to taxonomists for standard genome sequencing and annotation.</title>
        <authorList>
            <consortium name="The Broad Institute Genomics Platform"/>
            <consortium name="The Broad Institute Genome Sequencing Center for Infectious Disease"/>
            <person name="Wu L."/>
            <person name="Ma J."/>
        </authorList>
    </citation>
    <scope>NUCLEOTIDE SEQUENCE [LARGE SCALE GENOMIC DNA]</scope>
    <source>
        <strain evidence="6">JCM 11117</strain>
    </source>
</reference>
<comment type="caution">
    <text evidence="5">The sequence shown here is derived from an EMBL/GenBank/DDBJ whole genome shotgun (WGS) entry which is preliminary data.</text>
</comment>